<keyword evidence="3" id="KW-1185">Reference proteome</keyword>
<comment type="caution">
    <text evidence="2">The sequence shown here is derived from an EMBL/GenBank/DDBJ whole genome shotgun (WGS) entry which is preliminary data.</text>
</comment>
<reference evidence="2 3" key="1">
    <citation type="submission" date="2020-10" db="EMBL/GenBank/DDBJ databases">
        <title>Phylogeny of dyella-like bacteria.</title>
        <authorList>
            <person name="Fu J."/>
        </authorList>
    </citation>
    <scope>NUCLEOTIDE SEQUENCE [LARGE SCALE GENOMIC DNA]</scope>
    <source>
        <strain evidence="2 3">BB4</strain>
    </source>
</reference>
<sequence>MSFRHKALVLASSLAMSAAAGAATCPDGTQCSGAHINNILVNWNDGSGPYSVKVRFDFLAGLTCNTFGSNYNEVKLLSTDPAFESKYAMLLSAQATGRLIWFTISNPIGSAGNPDGTAACQFQMIAT</sequence>
<dbReference type="EMBL" id="JADIKD010000006">
    <property type="protein sequence ID" value="MFK2916138.1"/>
    <property type="molecule type" value="Genomic_DNA"/>
</dbReference>
<dbReference type="RefSeq" id="WP_379984795.1">
    <property type="nucleotide sequence ID" value="NZ_JADIKD010000006.1"/>
</dbReference>
<gene>
    <name evidence="2" type="ORF">ISS97_02580</name>
</gene>
<evidence type="ECO:0000256" key="1">
    <source>
        <dbReference type="SAM" id="SignalP"/>
    </source>
</evidence>
<keyword evidence="1" id="KW-0732">Signal</keyword>
<protein>
    <submittedName>
        <fullName evidence="2">Uncharacterized protein</fullName>
    </submittedName>
</protein>
<evidence type="ECO:0000313" key="2">
    <source>
        <dbReference type="EMBL" id="MFK2916138.1"/>
    </source>
</evidence>
<feature type="signal peptide" evidence="1">
    <location>
        <begin position="1"/>
        <end position="22"/>
    </location>
</feature>
<organism evidence="2 3">
    <name type="scientific">Dyella koreensis</name>
    <dbReference type="NCBI Taxonomy" id="311235"/>
    <lineage>
        <taxon>Bacteria</taxon>
        <taxon>Pseudomonadati</taxon>
        <taxon>Pseudomonadota</taxon>
        <taxon>Gammaproteobacteria</taxon>
        <taxon>Lysobacterales</taxon>
        <taxon>Rhodanobacteraceae</taxon>
        <taxon>Dyella</taxon>
    </lineage>
</organism>
<proteinExistence type="predicted"/>
<dbReference type="Proteomes" id="UP001620408">
    <property type="component" value="Unassembled WGS sequence"/>
</dbReference>
<accession>A0ABW8JZQ8</accession>
<evidence type="ECO:0000313" key="3">
    <source>
        <dbReference type="Proteomes" id="UP001620408"/>
    </source>
</evidence>
<feature type="chain" id="PRO_5045970543" evidence="1">
    <location>
        <begin position="23"/>
        <end position="127"/>
    </location>
</feature>
<name>A0ABW8JZQ8_9GAMM</name>